<feature type="transmembrane region" description="Helical" evidence="5">
    <location>
        <begin position="819"/>
        <end position="839"/>
    </location>
</feature>
<feature type="transmembrane region" description="Helical" evidence="5">
    <location>
        <begin position="790"/>
        <end position="812"/>
    </location>
</feature>
<dbReference type="AlphaFoldDB" id="A0A385AD79"/>
<dbReference type="NCBIfam" id="TIGR03061">
    <property type="entry name" value="pip_yhgE_Nterm"/>
    <property type="match status" value="1"/>
</dbReference>
<dbReference type="PANTHER" id="PTHR43077:SF10">
    <property type="entry name" value="TRANSPORT PERMEASE PROTEIN"/>
    <property type="match status" value="1"/>
</dbReference>
<accession>A0A385AD79</accession>
<feature type="transmembrane region" description="Helical" evidence="5">
    <location>
        <begin position="761"/>
        <end position="784"/>
    </location>
</feature>
<comment type="subcellular location">
    <subcellularLocation>
        <location evidence="1">Membrane</location>
        <topology evidence="1">Multi-pass membrane protein</topology>
    </subcellularLocation>
</comment>
<name>A0A385AD79_LATCU</name>
<evidence type="ECO:0000256" key="4">
    <source>
        <dbReference type="ARBA" id="ARBA00023136"/>
    </source>
</evidence>
<keyword evidence="3 5" id="KW-1133">Transmembrane helix</keyword>
<organism evidence="7 8">
    <name type="scientific">Latilactobacillus curvatus</name>
    <name type="common">Lactobacillus curvatus</name>
    <dbReference type="NCBI Taxonomy" id="28038"/>
    <lineage>
        <taxon>Bacteria</taxon>
        <taxon>Bacillati</taxon>
        <taxon>Bacillota</taxon>
        <taxon>Bacilli</taxon>
        <taxon>Lactobacillales</taxon>
        <taxon>Lactobacillaceae</taxon>
        <taxon>Latilactobacillus</taxon>
    </lineage>
</organism>
<feature type="domain" description="ABC-2 type transporter transmembrane" evidence="6">
    <location>
        <begin position="617"/>
        <end position="892"/>
    </location>
</feature>
<evidence type="ECO:0000256" key="5">
    <source>
        <dbReference type="SAM" id="Phobius"/>
    </source>
</evidence>
<evidence type="ECO:0000256" key="2">
    <source>
        <dbReference type="ARBA" id="ARBA00022692"/>
    </source>
</evidence>
<evidence type="ECO:0000256" key="1">
    <source>
        <dbReference type="ARBA" id="ARBA00004141"/>
    </source>
</evidence>
<protein>
    <submittedName>
        <fullName evidence="7">YhgE/Pip domain-containing protein</fullName>
    </submittedName>
</protein>
<evidence type="ECO:0000313" key="7">
    <source>
        <dbReference type="EMBL" id="AXN35615.1"/>
    </source>
</evidence>
<evidence type="ECO:0000256" key="3">
    <source>
        <dbReference type="ARBA" id="ARBA00022989"/>
    </source>
</evidence>
<sequence>MRKTFELFRLDWRRILKSPIALLLIIALIIIPSLYAWFNIWALWDPYSKTQDLKVAVYSADQSVVIADKKVEIGAELISQLKKNDKLGWQFTSSKKELNDGVKTGKYYAGIYVPKNFSKDLVSFVDGKIQKPKIVYSSNDKINAIAPKITSAGATTLQSTISEEFVSTVGKTLMSTLNKAGIDLNTNLPVINRFSSLILKTDQQIPEINQYAEQVLNLQKKLPEMALKLAQANEFAAFLPQANAMAQKVVGINQYLPQVEAAGQLATKVQAKIPEIQSAGKQVATLDSDFDGIANTLTNGINEAQTGLDVLNKTQKVLPDLMTFSQTAQGVAGQLQSDLIPKLQAALPVIQKTVDQGLAITNQLATNISTNLTAVNSLLSQLKEDPNNAELKQALKEALQNLYDHTATLQTHATQLATTLQNLQDSYNQSAVANGQPESHALDTPIKHLNTLATQLGVFKGQVDDLLAHYDDLSIDDLQTKINGLIQYADQVEDSVAKIQAAHIGDSVKNMLDRFSTLIASGNAVLTQLNGEVLPKLPALLFNTQKTLQQAIDYLQKYAQQLPALKQEIHDANTLLNGNMGTIISGLNTASDVYQNDYPLLKNKLQLATSFINNDLPGIENDLTTTLNMANEKFPLVKTALNDATDLINNDWPFLRSGIQKGAEAIRKQQKTVDLKDLIKLLRRDATKESNFLAKPVELKEKHVYPIKTYGSASAPFYTALCLWVGALLLSNIVLTNFALDDKQKKQYTKKQQFIARWLTYIVIGVAQAVIVTLGNIFLLKAYIVDKLPLILLAVFLSMVFMTIVYVLAAMFGNVGKGIAMIVLVLSISGGGGNFPVVLSDQFFQFINPILPFKYGVNLLREPTGGIYAPNLWHNFIILALFAVVFFLIGLFLKDRINPFFEKLHKEATKSKIIH</sequence>
<reference evidence="7 8" key="1">
    <citation type="submission" date="2018-07" db="EMBL/GenBank/DDBJ databases">
        <title>Lactobacillus curvatus genome sequence.</title>
        <authorList>
            <person name="Prechtl R."/>
        </authorList>
    </citation>
    <scope>NUCLEOTIDE SEQUENCE [LARGE SCALE GENOMIC DNA]</scope>
    <source>
        <strain evidence="7 8">TMW 1.1928</strain>
    </source>
</reference>
<proteinExistence type="predicted"/>
<feature type="transmembrane region" description="Helical" evidence="5">
    <location>
        <begin position="20"/>
        <end position="44"/>
    </location>
</feature>
<dbReference type="InterPro" id="IPR051328">
    <property type="entry name" value="T7SS_ABC-Transporter"/>
</dbReference>
<dbReference type="GO" id="GO:0140359">
    <property type="term" value="F:ABC-type transporter activity"/>
    <property type="evidence" value="ECO:0007669"/>
    <property type="project" value="InterPro"/>
</dbReference>
<evidence type="ECO:0000313" key="8">
    <source>
        <dbReference type="Proteomes" id="UP000257607"/>
    </source>
</evidence>
<dbReference type="RefSeq" id="WP_076787221.1">
    <property type="nucleotide sequence ID" value="NZ_CP016470.1"/>
</dbReference>
<feature type="transmembrane region" description="Helical" evidence="5">
    <location>
        <begin position="717"/>
        <end position="740"/>
    </location>
</feature>
<feature type="domain" description="ABC-2 type transporter transmembrane" evidence="6">
    <location>
        <begin position="25"/>
        <end position="172"/>
    </location>
</feature>
<dbReference type="NCBIfam" id="TIGR03062">
    <property type="entry name" value="pip_yhgE_Cterm"/>
    <property type="match status" value="1"/>
</dbReference>
<dbReference type="PANTHER" id="PTHR43077">
    <property type="entry name" value="TRANSPORT PERMEASE YVFS-RELATED"/>
    <property type="match status" value="1"/>
</dbReference>
<dbReference type="Gene3D" id="3.40.1710.10">
    <property type="entry name" value="abc type-2 transporter like domain"/>
    <property type="match status" value="1"/>
</dbReference>
<keyword evidence="2 5" id="KW-0812">Transmembrane</keyword>
<evidence type="ECO:0000259" key="6">
    <source>
        <dbReference type="Pfam" id="PF12698"/>
    </source>
</evidence>
<dbReference type="InterPro" id="IPR017501">
    <property type="entry name" value="Phage_infect_YhgE_C"/>
</dbReference>
<dbReference type="InterPro" id="IPR017500">
    <property type="entry name" value="Phage_infect_YhgE_N"/>
</dbReference>
<dbReference type="InterPro" id="IPR013525">
    <property type="entry name" value="ABC2_TM"/>
</dbReference>
<keyword evidence="4 5" id="KW-0472">Membrane</keyword>
<gene>
    <name evidence="7" type="ORF">DT351_04240</name>
</gene>
<dbReference type="Pfam" id="PF12698">
    <property type="entry name" value="ABC2_membrane_3"/>
    <property type="match status" value="2"/>
</dbReference>
<dbReference type="EMBL" id="CP031003">
    <property type="protein sequence ID" value="AXN35615.1"/>
    <property type="molecule type" value="Genomic_DNA"/>
</dbReference>
<dbReference type="Proteomes" id="UP000257607">
    <property type="component" value="Chromosome"/>
</dbReference>
<feature type="transmembrane region" description="Helical" evidence="5">
    <location>
        <begin position="872"/>
        <end position="893"/>
    </location>
</feature>
<dbReference type="GO" id="GO:0016020">
    <property type="term" value="C:membrane"/>
    <property type="evidence" value="ECO:0007669"/>
    <property type="project" value="UniProtKB-SubCell"/>
</dbReference>